<evidence type="ECO:0000256" key="6">
    <source>
        <dbReference type="PIRSR" id="PIRSR604254-1"/>
    </source>
</evidence>
<comment type="similarity">
    <text evidence="2">Belongs to the ADIPOR family.</text>
</comment>
<name>A0A7R9QW59_9ACAR</name>
<evidence type="ECO:0000256" key="2">
    <source>
        <dbReference type="ARBA" id="ARBA00007018"/>
    </source>
</evidence>
<dbReference type="EMBL" id="CAJPVJ010021034">
    <property type="protein sequence ID" value="CAG2177840.1"/>
    <property type="molecule type" value="Genomic_DNA"/>
</dbReference>
<dbReference type="AlphaFoldDB" id="A0A7R9QW59"/>
<dbReference type="OrthoDB" id="5585746at2759"/>
<feature type="transmembrane region" description="Helical" evidence="7">
    <location>
        <begin position="69"/>
        <end position="88"/>
    </location>
</feature>
<dbReference type="Pfam" id="PF03006">
    <property type="entry name" value="HlyIII"/>
    <property type="match status" value="1"/>
</dbReference>
<keyword evidence="3 7" id="KW-0812">Transmembrane</keyword>
<gene>
    <name evidence="8" type="ORF">ONB1V03_LOCUS17267</name>
</gene>
<evidence type="ECO:0000256" key="4">
    <source>
        <dbReference type="ARBA" id="ARBA00022989"/>
    </source>
</evidence>
<keyword evidence="9" id="KW-1185">Reference proteome</keyword>
<dbReference type="Proteomes" id="UP000728032">
    <property type="component" value="Unassembled WGS sequence"/>
</dbReference>
<evidence type="ECO:0000256" key="3">
    <source>
        <dbReference type="ARBA" id="ARBA00022692"/>
    </source>
</evidence>
<evidence type="ECO:0000256" key="7">
    <source>
        <dbReference type="SAM" id="Phobius"/>
    </source>
</evidence>
<dbReference type="GO" id="GO:0046872">
    <property type="term" value="F:metal ion binding"/>
    <property type="evidence" value="ECO:0007669"/>
    <property type="project" value="UniProtKB-KW"/>
</dbReference>
<dbReference type="PANTHER" id="PTHR20855:SF52">
    <property type="entry name" value="ADIPONECTIN RECEPTOR PROTEIN"/>
    <property type="match status" value="1"/>
</dbReference>
<sequence>MDIKERHKSHVNFDTEFTGSTDWECVDYHSLPKWLQDNKYLHRHHRPVIPSFYQCFGSIFRIHSESGNILTHLIGFILFAIIAPVLLLNPNTSLKPIDKLMLLIYFLGALTCHLLSTVYHTCKCHSPGVCQLFHSLDFCGISLQIICSMIPAFYYGFYTQHMQSFYLYGGSGFILFTIALCISVWPKFATPTYKPLRALVFLVFGLSNVIP</sequence>
<keyword evidence="4 7" id="KW-1133">Transmembrane helix</keyword>
<keyword evidence="6" id="KW-0479">Metal-binding</keyword>
<evidence type="ECO:0000313" key="8">
    <source>
        <dbReference type="EMBL" id="CAD7660704.1"/>
    </source>
</evidence>
<organism evidence="8">
    <name type="scientific">Oppiella nova</name>
    <dbReference type="NCBI Taxonomy" id="334625"/>
    <lineage>
        <taxon>Eukaryota</taxon>
        <taxon>Metazoa</taxon>
        <taxon>Ecdysozoa</taxon>
        <taxon>Arthropoda</taxon>
        <taxon>Chelicerata</taxon>
        <taxon>Arachnida</taxon>
        <taxon>Acari</taxon>
        <taxon>Acariformes</taxon>
        <taxon>Sarcoptiformes</taxon>
        <taxon>Oribatida</taxon>
        <taxon>Brachypylina</taxon>
        <taxon>Oppioidea</taxon>
        <taxon>Oppiidae</taxon>
        <taxon>Oppiella</taxon>
    </lineage>
</organism>
<feature type="binding site" evidence="6">
    <location>
        <position position="120"/>
    </location>
    <ligand>
        <name>Zn(2+)</name>
        <dbReference type="ChEBI" id="CHEBI:29105"/>
    </ligand>
</feature>
<keyword evidence="6" id="KW-0862">Zinc</keyword>
<comment type="subcellular location">
    <subcellularLocation>
        <location evidence="1">Membrane</location>
        <topology evidence="1">Multi-pass membrane protein</topology>
    </subcellularLocation>
</comment>
<dbReference type="EMBL" id="OC935859">
    <property type="protein sequence ID" value="CAD7660704.1"/>
    <property type="molecule type" value="Genomic_DNA"/>
</dbReference>
<evidence type="ECO:0000313" key="9">
    <source>
        <dbReference type="Proteomes" id="UP000728032"/>
    </source>
</evidence>
<dbReference type="GO" id="GO:0033211">
    <property type="term" value="P:adiponectin-activated signaling pathway"/>
    <property type="evidence" value="ECO:0007669"/>
    <property type="project" value="TreeGrafter"/>
</dbReference>
<feature type="transmembrane region" description="Helical" evidence="7">
    <location>
        <begin position="141"/>
        <end position="158"/>
    </location>
</feature>
<accession>A0A7R9QW59</accession>
<dbReference type="InterPro" id="IPR004254">
    <property type="entry name" value="AdipoR/HlyIII-related"/>
</dbReference>
<dbReference type="GO" id="GO:0005886">
    <property type="term" value="C:plasma membrane"/>
    <property type="evidence" value="ECO:0007669"/>
    <property type="project" value="TreeGrafter"/>
</dbReference>
<keyword evidence="5 7" id="KW-0472">Membrane</keyword>
<protein>
    <submittedName>
        <fullName evidence="8">Uncharacterized protein</fullName>
    </submittedName>
</protein>
<reference evidence="8" key="1">
    <citation type="submission" date="2020-11" db="EMBL/GenBank/DDBJ databases">
        <authorList>
            <person name="Tran Van P."/>
        </authorList>
    </citation>
    <scope>NUCLEOTIDE SEQUENCE</scope>
</reference>
<feature type="non-terminal residue" evidence="8">
    <location>
        <position position="211"/>
    </location>
</feature>
<proteinExistence type="inferred from homology"/>
<evidence type="ECO:0000256" key="5">
    <source>
        <dbReference type="ARBA" id="ARBA00023136"/>
    </source>
</evidence>
<evidence type="ECO:0000256" key="1">
    <source>
        <dbReference type="ARBA" id="ARBA00004141"/>
    </source>
</evidence>
<feature type="transmembrane region" description="Helical" evidence="7">
    <location>
        <begin position="100"/>
        <end position="121"/>
    </location>
</feature>
<dbReference type="GO" id="GO:0038023">
    <property type="term" value="F:signaling receptor activity"/>
    <property type="evidence" value="ECO:0007669"/>
    <property type="project" value="TreeGrafter"/>
</dbReference>
<feature type="transmembrane region" description="Helical" evidence="7">
    <location>
        <begin position="165"/>
        <end position="186"/>
    </location>
</feature>
<dbReference type="PANTHER" id="PTHR20855">
    <property type="entry name" value="ADIPOR/PROGESTIN RECEPTOR-RELATED"/>
    <property type="match status" value="1"/>
</dbReference>